<dbReference type="Gene3D" id="3.30.465.10">
    <property type="match status" value="1"/>
</dbReference>
<dbReference type="InterPro" id="IPR016167">
    <property type="entry name" value="FAD-bd_PCMH_sub1"/>
</dbReference>
<dbReference type="InterPro" id="IPR036884">
    <property type="entry name" value="2Fe-2S-bd_dom_sf"/>
</dbReference>
<dbReference type="InterPro" id="IPR036683">
    <property type="entry name" value="CO_DH_flav_C_dom_sf"/>
</dbReference>
<dbReference type="InterPro" id="IPR012675">
    <property type="entry name" value="Beta-grasp_dom_sf"/>
</dbReference>
<dbReference type="AlphaFoldDB" id="A0A2N7WCT0"/>
<dbReference type="PANTHER" id="PTHR45444">
    <property type="entry name" value="XANTHINE DEHYDROGENASE"/>
    <property type="match status" value="1"/>
</dbReference>
<dbReference type="Gene3D" id="3.30.43.10">
    <property type="entry name" value="Uridine Diphospho-n-acetylenolpyruvylglucosamine Reductase, domain 2"/>
    <property type="match status" value="1"/>
</dbReference>
<dbReference type="Gene3D" id="3.10.20.30">
    <property type="match status" value="1"/>
</dbReference>
<feature type="domain" description="FAD-binding PCMH-type" evidence="6">
    <location>
        <begin position="223"/>
        <end position="396"/>
    </location>
</feature>
<dbReference type="SUPFAM" id="SSF54292">
    <property type="entry name" value="2Fe-2S ferredoxin-like"/>
    <property type="match status" value="1"/>
</dbReference>
<dbReference type="PIRSF" id="PIRSF036557">
    <property type="entry name" value="XdhA_RC"/>
    <property type="match status" value="1"/>
</dbReference>
<keyword evidence="1" id="KW-0285">Flavoprotein</keyword>
<dbReference type="Gene3D" id="3.30.390.50">
    <property type="entry name" value="CO dehydrogenase flavoprotein, C-terminal domain"/>
    <property type="match status" value="1"/>
</dbReference>
<evidence type="ECO:0000256" key="3">
    <source>
        <dbReference type="ARBA" id="ARBA00022827"/>
    </source>
</evidence>
<dbReference type="GO" id="GO:0004854">
    <property type="term" value="F:xanthine dehydrogenase activity"/>
    <property type="evidence" value="ECO:0007669"/>
    <property type="project" value="InterPro"/>
</dbReference>
<evidence type="ECO:0000256" key="2">
    <source>
        <dbReference type="ARBA" id="ARBA00022723"/>
    </source>
</evidence>
<sequence length="527" mass="57089">MSQPIRFYHRNAIREVSDAPVTRTVLQYLREDAHCTGTKEGCAEGDCGACTVVVAERDPAGGLRFSAVNACIQFLPTLDGKALFTVEDLRQPDGSLHPVQQAMVECHGTQCGFCTPGFVMSMWALYRKHGAEGAAALGHVPPCAGGDIATEGAEGHGCAAHCPPSRQEIADALTGNLCRCTGYRPIIDAGERMFELPRPGAPIDVAALDRTLATLLRDETFHYEHGGAAFNAPQTVEALAALKAERPAARLLAGSTDVGLWVTKQMRALDDIVYVGRIAELQRITTTGEWIEIGAGVTVERGYAELARHYPELTEMWKRFASLPIRNAGTLGGNVANGSPIGDSMPGLIALGARVVLRGGEIERELALEDLYLAYQKKDMAEHEFVLALKVPTRTGARAALQFRTYKLSKRFDSDISAVCAAFAFIAEGDTIRSPRIAFGGMAATPKRATHAEAVLADANWHEATAQAAMQALARDYAPLSDMRATHEYRLQTAQNLLYRFWLETRANDPLPPEALNVRMVDLETSA</sequence>
<dbReference type="InterPro" id="IPR006058">
    <property type="entry name" value="2Fe2S_fd_BS"/>
</dbReference>
<name>A0A2N7WCT0_9BURK</name>
<evidence type="ECO:0000256" key="5">
    <source>
        <dbReference type="ARBA" id="ARBA00023004"/>
    </source>
</evidence>
<dbReference type="InterPro" id="IPR014307">
    <property type="entry name" value="Xanthine_DH_ssu"/>
</dbReference>
<dbReference type="InterPro" id="IPR005107">
    <property type="entry name" value="CO_DH_flav_C"/>
</dbReference>
<dbReference type="InterPro" id="IPR016166">
    <property type="entry name" value="FAD-bd_PCMH"/>
</dbReference>
<dbReference type="EMBL" id="PNYB01000003">
    <property type="protein sequence ID" value="PMS27229.1"/>
    <property type="molecule type" value="Genomic_DNA"/>
</dbReference>
<dbReference type="InterPro" id="IPR012175">
    <property type="entry name" value="Xanth_DH_ssu_bac"/>
</dbReference>
<dbReference type="SUPFAM" id="SSF47741">
    <property type="entry name" value="CO dehydrogenase ISP C-domain like"/>
    <property type="match status" value="1"/>
</dbReference>
<dbReference type="InterPro" id="IPR001041">
    <property type="entry name" value="2Fe-2S_ferredoxin-type"/>
</dbReference>
<dbReference type="GO" id="GO:0005506">
    <property type="term" value="F:iron ion binding"/>
    <property type="evidence" value="ECO:0007669"/>
    <property type="project" value="InterPro"/>
</dbReference>
<dbReference type="Pfam" id="PF00941">
    <property type="entry name" value="FAD_binding_5"/>
    <property type="match status" value="1"/>
</dbReference>
<dbReference type="Gene3D" id="1.10.150.120">
    <property type="entry name" value="[2Fe-2S]-binding domain"/>
    <property type="match status" value="1"/>
</dbReference>
<evidence type="ECO:0000259" key="6">
    <source>
        <dbReference type="PROSITE" id="PS51387"/>
    </source>
</evidence>
<dbReference type="InterPro" id="IPR036010">
    <property type="entry name" value="2Fe-2S_ferredoxin-like_sf"/>
</dbReference>
<dbReference type="InterPro" id="IPR036318">
    <property type="entry name" value="FAD-bd_PCMH-like_sf"/>
</dbReference>
<dbReference type="Pfam" id="PF00111">
    <property type="entry name" value="Fer2"/>
    <property type="match status" value="1"/>
</dbReference>
<protein>
    <submittedName>
        <fullName evidence="7">Xanthine dehydrogenase small subunit</fullName>
    </submittedName>
</protein>
<gene>
    <name evidence="7" type="primary">xdhA</name>
    <name evidence="7" type="ORF">C0Z19_05710</name>
</gene>
<dbReference type="PROSITE" id="PS00197">
    <property type="entry name" value="2FE2S_FER_1"/>
    <property type="match status" value="1"/>
</dbReference>
<dbReference type="PANTHER" id="PTHR45444:SF3">
    <property type="entry name" value="XANTHINE DEHYDROGENASE"/>
    <property type="match status" value="1"/>
</dbReference>
<keyword evidence="4" id="KW-0560">Oxidoreductase</keyword>
<dbReference type="GO" id="GO:0051537">
    <property type="term" value="F:2 iron, 2 sulfur cluster binding"/>
    <property type="evidence" value="ECO:0007669"/>
    <property type="project" value="InterPro"/>
</dbReference>
<evidence type="ECO:0000313" key="7">
    <source>
        <dbReference type="EMBL" id="PMS27229.1"/>
    </source>
</evidence>
<dbReference type="NCBIfam" id="TIGR02963">
    <property type="entry name" value="xanthine_xdhA"/>
    <property type="match status" value="1"/>
</dbReference>
<dbReference type="InterPro" id="IPR016208">
    <property type="entry name" value="Ald_Oxase/xanthine_DH-like"/>
</dbReference>
<dbReference type="CDD" id="cd00207">
    <property type="entry name" value="fer2"/>
    <property type="match status" value="1"/>
</dbReference>
<comment type="caution">
    <text evidence="7">The sequence shown here is derived from an EMBL/GenBank/DDBJ whole genome shotgun (WGS) entry which is preliminary data.</text>
</comment>
<dbReference type="InterPro" id="IPR016169">
    <property type="entry name" value="FAD-bd_PCMH_sub2"/>
</dbReference>
<dbReference type="Pfam" id="PF03450">
    <property type="entry name" value="CO_deh_flav_C"/>
    <property type="match status" value="1"/>
</dbReference>
<dbReference type="InterPro" id="IPR002888">
    <property type="entry name" value="2Fe-2S-bd"/>
</dbReference>
<dbReference type="SUPFAM" id="SSF56176">
    <property type="entry name" value="FAD-binding/transporter-associated domain-like"/>
    <property type="match status" value="1"/>
</dbReference>
<dbReference type="GO" id="GO:0071949">
    <property type="term" value="F:FAD binding"/>
    <property type="evidence" value="ECO:0007669"/>
    <property type="project" value="InterPro"/>
</dbReference>
<dbReference type="InterPro" id="IPR002346">
    <property type="entry name" value="Mopterin_DH_FAD-bd"/>
</dbReference>
<organism evidence="7 8">
    <name type="scientific">Trinickia soli</name>
    <dbReference type="NCBI Taxonomy" id="380675"/>
    <lineage>
        <taxon>Bacteria</taxon>
        <taxon>Pseudomonadati</taxon>
        <taxon>Pseudomonadota</taxon>
        <taxon>Betaproteobacteria</taxon>
        <taxon>Burkholderiales</taxon>
        <taxon>Burkholderiaceae</taxon>
        <taxon>Trinickia</taxon>
    </lineage>
</organism>
<evidence type="ECO:0000256" key="1">
    <source>
        <dbReference type="ARBA" id="ARBA00022630"/>
    </source>
</evidence>
<keyword evidence="5" id="KW-0408">Iron</keyword>
<keyword evidence="8" id="KW-1185">Reference proteome</keyword>
<dbReference type="Proteomes" id="UP000235347">
    <property type="component" value="Unassembled WGS sequence"/>
</dbReference>
<dbReference type="PROSITE" id="PS51387">
    <property type="entry name" value="FAD_PCMH"/>
    <property type="match status" value="1"/>
</dbReference>
<dbReference type="Pfam" id="PF01799">
    <property type="entry name" value="Fer2_2"/>
    <property type="match status" value="1"/>
</dbReference>
<accession>A0A2N7WCT0</accession>
<dbReference type="SUPFAM" id="SSF55447">
    <property type="entry name" value="CO dehydrogenase flavoprotein C-terminal domain-like"/>
    <property type="match status" value="1"/>
</dbReference>
<keyword evidence="2" id="KW-0479">Metal-binding</keyword>
<keyword evidence="3" id="KW-0274">FAD</keyword>
<evidence type="ECO:0000256" key="4">
    <source>
        <dbReference type="ARBA" id="ARBA00023002"/>
    </source>
</evidence>
<evidence type="ECO:0000313" key="8">
    <source>
        <dbReference type="Proteomes" id="UP000235347"/>
    </source>
</evidence>
<proteinExistence type="predicted"/>
<dbReference type="SMART" id="SM01092">
    <property type="entry name" value="CO_deh_flav_C"/>
    <property type="match status" value="1"/>
</dbReference>
<reference evidence="7 8" key="1">
    <citation type="submission" date="2018-01" db="EMBL/GenBank/DDBJ databases">
        <title>Whole genome analyses suggest that Burkholderia sensu lato contains two further novel genera in the rhizoxinica-symbiotica group Mycetohabitans gen. nov., and Trinickia gen. nov.: implications for the evolution of diazotrophy and nodulation in the Burkholderiaceae.</title>
        <authorList>
            <person name="Estrada-de los Santos P."/>
            <person name="Palmer M."/>
            <person name="Chavez-Ramirez B."/>
            <person name="Beukes C."/>
            <person name="Steenkamp E.T."/>
            <person name="Hirsch A.M."/>
            <person name="Manyaka P."/>
            <person name="Maluk M."/>
            <person name="Lafos M."/>
            <person name="Crook M."/>
            <person name="Gross E."/>
            <person name="Simon M.F."/>
            <person name="Bueno dos Reis Junior F."/>
            <person name="Poole P.S."/>
            <person name="Venter S.N."/>
            <person name="James E.K."/>
        </authorList>
    </citation>
    <scope>NUCLEOTIDE SEQUENCE [LARGE SCALE GENOMIC DNA]</scope>
    <source>
        <strain evidence="7 8">GP25-8</strain>
    </source>
</reference>
<dbReference type="RefSeq" id="WP_102608801.1">
    <property type="nucleotide sequence ID" value="NZ_CADIKD010000001.1"/>
</dbReference>